<dbReference type="InterPro" id="IPR025542">
    <property type="entry name" value="YacH"/>
</dbReference>
<protein>
    <submittedName>
        <fullName evidence="4">UvrB/UvrC protein</fullName>
    </submittedName>
</protein>
<evidence type="ECO:0000313" key="6">
    <source>
        <dbReference type="Proteomes" id="UP000003505"/>
    </source>
</evidence>
<keyword evidence="7" id="KW-1185">Reference proteome</keyword>
<feature type="compositionally biased region" description="Basic and acidic residues" evidence="2">
    <location>
        <begin position="199"/>
        <end position="210"/>
    </location>
</feature>
<evidence type="ECO:0000256" key="1">
    <source>
        <dbReference type="SAM" id="Coils"/>
    </source>
</evidence>
<dbReference type="KEGG" id="ssg:Selsp_0377"/>
<dbReference type="AlphaFoldDB" id="C9LXW0"/>
<feature type="coiled-coil region" evidence="1">
    <location>
        <begin position="160"/>
        <end position="187"/>
    </location>
</feature>
<dbReference type="SUPFAM" id="SSF46600">
    <property type="entry name" value="C-terminal UvrC-binding domain of UvrB"/>
    <property type="match status" value="1"/>
</dbReference>
<dbReference type="OrthoDB" id="9788704at2"/>
<reference evidence="4 7" key="2">
    <citation type="submission" date="2011-04" db="EMBL/GenBank/DDBJ databases">
        <title>The complete genome of Selenomonas sputigena DSM 20758.</title>
        <authorList>
            <consortium name="US DOE Joint Genome Institute (JGI-PGF)"/>
            <person name="Lucas S."/>
            <person name="Copeland A."/>
            <person name="Lapidus A."/>
            <person name="Bruce D."/>
            <person name="Goodwin L."/>
            <person name="Pitluck S."/>
            <person name="Peters L."/>
            <person name="Kyrpides N."/>
            <person name="Mavromatis K."/>
            <person name="Ivanova N."/>
            <person name="Ovchinnikova G."/>
            <person name="Teshima H."/>
            <person name="Detter J.C."/>
            <person name="Tapia R."/>
            <person name="Han C."/>
            <person name="Land M."/>
            <person name="Hauser L."/>
            <person name="Markowitz V."/>
            <person name="Cheng J.-F."/>
            <person name="Hugenholtz P."/>
            <person name="Woyke T."/>
            <person name="Wu D."/>
            <person name="Gronow S."/>
            <person name="Wellnitz S."/>
            <person name="Schneider S."/>
            <person name="Klenk H.-P."/>
            <person name="Eisen J.A."/>
        </authorList>
    </citation>
    <scope>NUCLEOTIDE SEQUENCE [LARGE SCALE GENOMIC DNA]</scope>
    <source>
        <strain evidence="4">ATCC 35185</strain>
        <strain evidence="7">ATCC 35185 / DSM 20758 / VPI D19B-28</strain>
    </source>
</reference>
<dbReference type="STRING" id="546271.Selsp_0377"/>
<evidence type="ECO:0000313" key="5">
    <source>
        <dbReference type="EMBL" id="EEX76493.1"/>
    </source>
</evidence>
<dbReference type="HOGENOM" id="CLU_102553_1_0_9"/>
<organism evidence="5 6">
    <name type="scientific">Selenomonas sputigena (strain ATCC 35185 / DSM 20758 / CCUG 44933 / VPI D19B-28)</name>
    <dbReference type="NCBI Taxonomy" id="546271"/>
    <lineage>
        <taxon>Bacteria</taxon>
        <taxon>Bacillati</taxon>
        <taxon>Bacillota</taxon>
        <taxon>Negativicutes</taxon>
        <taxon>Selenomonadales</taxon>
        <taxon>Selenomonadaceae</taxon>
        <taxon>Selenomonas</taxon>
    </lineage>
</organism>
<dbReference type="GO" id="GO:0008270">
    <property type="term" value="F:zinc ion binding"/>
    <property type="evidence" value="ECO:0007669"/>
    <property type="project" value="TreeGrafter"/>
</dbReference>
<dbReference type="PROSITE" id="PS50151">
    <property type="entry name" value="UVR"/>
    <property type="match status" value="1"/>
</dbReference>
<dbReference type="PANTHER" id="PTHR38430">
    <property type="entry name" value="PROTEIN-ARGININE KINASE ACTIVATOR PROTEIN"/>
    <property type="match status" value="1"/>
</dbReference>
<dbReference type="Proteomes" id="UP000011124">
    <property type="component" value="Chromosome"/>
</dbReference>
<dbReference type="PIRSF" id="PIRSF015034">
    <property type="entry name" value="YacH"/>
    <property type="match status" value="1"/>
</dbReference>
<keyword evidence="1" id="KW-0175">Coiled coil</keyword>
<dbReference type="PANTHER" id="PTHR38430:SF1">
    <property type="entry name" value="PROTEIN-ARGININE KINASE ACTIVATOR PROTEIN"/>
    <property type="match status" value="1"/>
</dbReference>
<dbReference type="GO" id="GO:0050897">
    <property type="term" value="F:cobalt ion binding"/>
    <property type="evidence" value="ECO:0007669"/>
    <property type="project" value="TreeGrafter"/>
</dbReference>
<feature type="region of interest" description="Disordered" evidence="2">
    <location>
        <begin position="63"/>
        <end position="85"/>
    </location>
</feature>
<dbReference type="GO" id="GO:0005507">
    <property type="term" value="F:copper ion binding"/>
    <property type="evidence" value="ECO:0007669"/>
    <property type="project" value="TreeGrafter"/>
</dbReference>
<feature type="region of interest" description="Disordered" evidence="2">
    <location>
        <begin position="187"/>
        <end position="210"/>
    </location>
</feature>
<dbReference type="GO" id="GO:1990169">
    <property type="term" value="P:stress response to copper ion"/>
    <property type="evidence" value="ECO:0007669"/>
    <property type="project" value="TreeGrafter"/>
</dbReference>
<dbReference type="Pfam" id="PF02151">
    <property type="entry name" value="UVR"/>
    <property type="match status" value="1"/>
</dbReference>
<evidence type="ECO:0000313" key="4">
    <source>
        <dbReference type="EMBL" id="AEB99349.1"/>
    </source>
</evidence>
<dbReference type="Proteomes" id="UP000003505">
    <property type="component" value="Unassembled WGS sequence"/>
</dbReference>
<sequence length="210" mass="23603">MLCDDCKKNEARVHFVVLKNDGTTEMHLCRDCAARYSKTMAGMSGEDYSINDFIRGVIQRMPDPSANAEEQESEQEEKPTEEEASFTCPNCGMSYRDFAQQGKIGCSVCYDTFREELTPLLLRIHGAGNHRGKIPKRAGGTLALKQRIDLLRARQERAVAKEEYERAAEYRDEIRALAVQLAAQEREKAQEYASAPSSAEDRKEDEGGEA</sequence>
<gene>
    <name evidence="4" type="ordered locus">Selsp_0377</name>
    <name evidence="5" type="ORF">SELSPUOL_02318</name>
</gene>
<accession>C9LXW0</accession>
<dbReference type="InterPro" id="IPR036876">
    <property type="entry name" value="UVR_dom_sf"/>
</dbReference>
<evidence type="ECO:0000256" key="2">
    <source>
        <dbReference type="SAM" id="MobiDB-lite"/>
    </source>
</evidence>
<evidence type="ECO:0000259" key="3">
    <source>
        <dbReference type="PROSITE" id="PS50151"/>
    </source>
</evidence>
<evidence type="ECO:0000313" key="7">
    <source>
        <dbReference type="Proteomes" id="UP000011124"/>
    </source>
</evidence>
<feature type="domain" description="UVR" evidence="3">
    <location>
        <begin position="145"/>
        <end position="180"/>
    </location>
</feature>
<dbReference type="GO" id="GO:1990170">
    <property type="term" value="P:stress response to cadmium ion"/>
    <property type="evidence" value="ECO:0007669"/>
    <property type="project" value="TreeGrafter"/>
</dbReference>
<dbReference type="eggNOG" id="COG3880">
    <property type="taxonomic scope" value="Bacteria"/>
</dbReference>
<dbReference type="RefSeq" id="WP_006193666.1">
    <property type="nucleotide sequence ID" value="NC_015437.1"/>
</dbReference>
<dbReference type="GO" id="GO:0046870">
    <property type="term" value="F:cadmium ion binding"/>
    <property type="evidence" value="ECO:0007669"/>
    <property type="project" value="TreeGrafter"/>
</dbReference>
<proteinExistence type="predicted"/>
<name>C9LXW0_SELS3</name>
<dbReference type="EMBL" id="ACKP02000049">
    <property type="protein sequence ID" value="EEX76493.1"/>
    <property type="molecule type" value="Genomic_DNA"/>
</dbReference>
<feature type="compositionally biased region" description="Acidic residues" evidence="2">
    <location>
        <begin position="69"/>
        <end position="84"/>
    </location>
</feature>
<dbReference type="Gene3D" id="4.10.860.10">
    <property type="entry name" value="UVR domain"/>
    <property type="match status" value="1"/>
</dbReference>
<dbReference type="EMBL" id="CP002637">
    <property type="protein sequence ID" value="AEB99349.1"/>
    <property type="molecule type" value="Genomic_DNA"/>
</dbReference>
<reference evidence="5 6" key="1">
    <citation type="submission" date="2009-09" db="EMBL/GenBank/DDBJ databases">
        <authorList>
            <person name="Weinstock G."/>
            <person name="Sodergren E."/>
            <person name="Clifton S."/>
            <person name="Fulton L."/>
            <person name="Fulton B."/>
            <person name="Courtney L."/>
            <person name="Fronick C."/>
            <person name="Harrison M."/>
            <person name="Strong C."/>
            <person name="Farmer C."/>
            <person name="Delahaunty K."/>
            <person name="Markovic C."/>
            <person name="Hall O."/>
            <person name="Minx P."/>
            <person name="Tomlinson C."/>
            <person name="Mitreva M."/>
            <person name="Nelson J."/>
            <person name="Hou S."/>
            <person name="Wollam A."/>
            <person name="Pepin K.H."/>
            <person name="Johnson M."/>
            <person name="Bhonagiri V."/>
            <person name="Nash W.E."/>
            <person name="Warren W."/>
            <person name="Chinwalla A."/>
            <person name="Mardis E.R."/>
            <person name="Wilson R.K."/>
        </authorList>
    </citation>
    <scope>NUCLEOTIDE SEQUENCE [LARGE SCALE GENOMIC DNA]</scope>
    <source>
        <strain evidence="5">ATCC 35185</strain>
        <strain evidence="6">ATCC 35185 / DSM 20758 / VPI D19B-28</strain>
    </source>
</reference>
<dbReference type="InterPro" id="IPR001943">
    <property type="entry name" value="UVR_dom"/>
</dbReference>